<dbReference type="Proteomes" id="UP000250140">
    <property type="component" value="Unassembled WGS sequence"/>
</dbReference>
<evidence type="ECO:0000256" key="1">
    <source>
        <dbReference type="SAM" id="MobiDB-lite"/>
    </source>
</evidence>
<feature type="region of interest" description="Disordered" evidence="1">
    <location>
        <begin position="179"/>
        <end position="213"/>
    </location>
</feature>
<name>A0A8E2JM23_9PEZI</name>
<accession>A0A8E2JM23</accession>
<reference evidence="2 3" key="1">
    <citation type="journal article" date="2016" name="Nat. Commun.">
        <title>Ectomycorrhizal ecology is imprinted in the genome of the dominant symbiotic fungus Cenococcum geophilum.</title>
        <authorList>
            <consortium name="DOE Joint Genome Institute"/>
            <person name="Peter M."/>
            <person name="Kohler A."/>
            <person name="Ohm R.A."/>
            <person name="Kuo A."/>
            <person name="Krutzmann J."/>
            <person name="Morin E."/>
            <person name="Arend M."/>
            <person name="Barry K.W."/>
            <person name="Binder M."/>
            <person name="Choi C."/>
            <person name="Clum A."/>
            <person name="Copeland A."/>
            <person name="Grisel N."/>
            <person name="Haridas S."/>
            <person name="Kipfer T."/>
            <person name="LaButti K."/>
            <person name="Lindquist E."/>
            <person name="Lipzen A."/>
            <person name="Maire R."/>
            <person name="Meier B."/>
            <person name="Mihaltcheva S."/>
            <person name="Molinier V."/>
            <person name="Murat C."/>
            <person name="Poggeler S."/>
            <person name="Quandt C.A."/>
            <person name="Sperisen C."/>
            <person name="Tritt A."/>
            <person name="Tisserant E."/>
            <person name="Crous P.W."/>
            <person name="Henrissat B."/>
            <person name="Nehls U."/>
            <person name="Egli S."/>
            <person name="Spatafora J.W."/>
            <person name="Grigoriev I.V."/>
            <person name="Martin F.M."/>
        </authorList>
    </citation>
    <scope>NUCLEOTIDE SEQUENCE [LARGE SCALE GENOMIC DNA]</scope>
    <source>
        <strain evidence="2 3">CBS 207.34</strain>
    </source>
</reference>
<dbReference type="OrthoDB" id="10474781at2759"/>
<dbReference type="AlphaFoldDB" id="A0A8E2JM23"/>
<evidence type="ECO:0000313" key="3">
    <source>
        <dbReference type="Proteomes" id="UP000250140"/>
    </source>
</evidence>
<organism evidence="2 3">
    <name type="scientific">Glonium stellatum</name>
    <dbReference type="NCBI Taxonomy" id="574774"/>
    <lineage>
        <taxon>Eukaryota</taxon>
        <taxon>Fungi</taxon>
        <taxon>Dikarya</taxon>
        <taxon>Ascomycota</taxon>
        <taxon>Pezizomycotina</taxon>
        <taxon>Dothideomycetes</taxon>
        <taxon>Pleosporomycetidae</taxon>
        <taxon>Gloniales</taxon>
        <taxon>Gloniaceae</taxon>
        <taxon>Glonium</taxon>
    </lineage>
</organism>
<evidence type="ECO:0000313" key="2">
    <source>
        <dbReference type="EMBL" id="OCL02118.1"/>
    </source>
</evidence>
<proteinExistence type="predicted"/>
<dbReference type="EMBL" id="KV751002">
    <property type="protein sequence ID" value="OCL02118.1"/>
    <property type="molecule type" value="Genomic_DNA"/>
</dbReference>
<sequence>MASRSPRNQTLKKSKCDPQRLISKRLHRTRAVGRGVRVTKRKTNISRQRGRRLNGCSRRLYQRFQIITIGGRPVLWTMYFLKLQSGFVLVGESGEEIFQVMTVAQTPCPDDSMMDWSPTSPSTVLITSKGLHLEPEVDHLIPESPLDCIVNEEDTLCVVVLSEKDFLAGGDALDDYTFLEEEESESSDSEYEDEDEDEDGDEGEDEEQALCGLGLLKL</sequence>
<feature type="compositionally biased region" description="Acidic residues" evidence="1">
    <location>
        <begin position="179"/>
        <end position="208"/>
    </location>
</feature>
<protein>
    <submittedName>
        <fullName evidence="2">Uncharacterized protein</fullName>
    </submittedName>
</protein>
<keyword evidence="3" id="KW-1185">Reference proteome</keyword>
<gene>
    <name evidence="2" type="ORF">AOQ84DRAFT_369540</name>
</gene>